<keyword evidence="3" id="KW-0732">Signal</keyword>
<evidence type="ECO:0008006" key="6">
    <source>
        <dbReference type="Google" id="ProtNLM"/>
    </source>
</evidence>
<protein>
    <recommendedName>
        <fullName evidence="6">Mid2 domain-containing protein</fullName>
    </recommendedName>
</protein>
<sequence length="231" mass="24612">MKFQTILLLVAASAVVLAKPELSEDENDTGVMSEPENNNTSLDIEPDIPVENPIDSISSSDVPNDTQEDDAANDNNLPQEEDENANNDDLPQDEGEIQEGDVADNAGEKSDDYEELNVTDDAKIDGNNEGEASEENLDDGAIIIDTNNDNNDDITTNIDTNKVENTNKENKIVATDDGEKSDDDSNGSEVTGIAVGIAGAAALSSAGIFIWVKKSKRSAVENAPLTMENIA</sequence>
<gene>
    <name evidence="4" type="ORF">BCR32DRAFT_330938</name>
</gene>
<keyword evidence="2" id="KW-0812">Transmembrane</keyword>
<evidence type="ECO:0000256" key="1">
    <source>
        <dbReference type="SAM" id="MobiDB-lite"/>
    </source>
</evidence>
<proteinExistence type="predicted"/>
<name>A0A1Y1VMS2_9FUNG</name>
<feature type="compositionally biased region" description="Low complexity" evidence="1">
    <location>
        <begin position="142"/>
        <end position="160"/>
    </location>
</feature>
<dbReference type="AlphaFoldDB" id="A0A1Y1VMS2"/>
<feature type="region of interest" description="Disordered" evidence="1">
    <location>
        <begin position="15"/>
        <end position="188"/>
    </location>
</feature>
<evidence type="ECO:0000313" key="5">
    <source>
        <dbReference type="Proteomes" id="UP000193944"/>
    </source>
</evidence>
<keyword evidence="5" id="KW-1185">Reference proteome</keyword>
<reference evidence="4 5" key="2">
    <citation type="submission" date="2016-08" db="EMBL/GenBank/DDBJ databases">
        <title>Pervasive Adenine N6-methylation of Active Genes in Fungi.</title>
        <authorList>
            <consortium name="DOE Joint Genome Institute"/>
            <person name="Mondo S.J."/>
            <person name="Dannebaum R.O."/>
            <person name="Kuo R.C."/>
            <person name="Labutti K."/>
            <person name="Haridas S."/>
            <person name="Kuo A."/>
            <person name="Salamov A."/>
            <person name="Ahrendt S.R."/>
            <person name="Lipzen A."/>
            <person name="Sullivan W."/>
            <person name="Andreopoulos W.B."/>
            <person name="Clum A."/>
            <person name="Lindquist E."/>
            <person name="Daum C."/>
            <person name="Ramamoorthy G.K."/>
            <person name="Gryganskyi A."/>
            <person name="Culley D."/>
            <person name="Magnuson J.K."/>
            <person name="James T.Y."/>
            <person name="O'Malley M.A."/>
            <person name="Stajich J.E."/>
            <person name="Spatafora J.W."/>
            <person name="Visel A."/>
            <person name="Grigoriev I.V."/>
        </authorList>
    </citation>
    <scope>NUCLEOTIDE SEQUENCE [LARGE SCALE GENOMIC DNA]</scope>
    <source>
        <strain evidence="4 5">S4</strain>
    </source>
</reference>
<evidence type="ECO:0000256" key="3">
    <source>
        <dbReference type="SAM" id="SignalP"/>
    </source>
</evidence>
<comment type="caution">
    <text evidence="4">The sequence shown here is derived from an EMBL/GenBank/DDBJ whole genome shotgun (WGS) entry which is preliminary data.</text>
</comment>
<feature type="transmembrane region" description="Helical" evidence="2">
    <location>
        <begin position="190"/>
        <end position="212"/>
    </location>
</feature>
<dbReference type="EMBL" id="MCFG01000699">
    <property type="protein sequence ID" value="ORX60233.1"/>
    <property type="molecule type" value="Genomic_DNA"/>
</dbReference>
<accession>A0A1Y1VMS2</accession>
<reference evidence="4 5" key="1">
    <citation type="submission" date="2016-08" db="EMBL/GenBank/DDBJ databases">
        <title>A Parts List for Fungal Cellulosomes Revealed by Comparative Genomics.</title>
        <authorList>
            <consortium name="DOE Joint Genome Institute"/>
            <person name="Haitjema C.H."/>
            <person name="Gilmore S.P."/>
            <person name="Henske J.K."/>
            <person name="Solomon K.V."/>
            <person name="De Groot R."/>
            <person name="Kuo A."/>
            <person name="Mondo S.J."/>
            <person name="Salamov A.A."/>
            <person name="Labutti K."/>
            <person name="Zhao Z."/>
            <person name="Chiniquy J."/>
            <person name="Barry K."/>
            <person name="Brewer H.M."/>
            <person name="Purvine S.O."/>
            <person name="Wright A.T."/>
            <person name="Boxma B."/>
            <person name="Van Alen T."/>
            <person name="Hackstein J.H."/>
            <person name="Baker S.E."/>
            <person name="Grigoriev I.V."/>
            <person name="O'Malley M.A."/>
        </authorList>
    </citation>
    <scope>NUCLEOTIDE SEQUENCE [LARGE SCALE GENOMIC DNA]</scope>
    <source>
        <strain evidence="4 5">S4</strain>
    </source>
</reference>
<dbReference type="Proteomes" id="UP000193944">
    <property type="component" value="Unassembled WGS sequence"/>
</dbReference>
<evidence type="ECO:0000256" key="2">
    <source>
        <dbReference type="SAM" id="Phobius"/>
    </source>
</evidence>
<feature type="signal peptide" evidence="3">
    <location>
        <begin position="1"/>
        <end position="18"/>
    </location>
</feature>
<feature type="compositionally biased region" description="Polar residues" evidence="1">
    <location>
        <begin position="55"/>
        <end position="65"/>
    </location>
</feature>
<feature type="chain" id="PRO_5012711295" description="Mid2 domain-containing protein" evidence="3">
    <location>
        <begin position="19"/>
        <end position="231"/>
    </location>
</feature>
<keyword evidence="2" id="KW-1133">Transmembrane helix</keyword>
<organism evidence="4 5">
    <name type="scientific">Anaeromyces robustus</name>
    <dbReference type="NCBI Taxonomy" id="1754192"/>
    <lineage>
        <taxon>Eukaryota</taxon>
        <taxon>Fungi</taxon>
        <taxon>Fungi incertae sedis</taxon>
        <taxon>Chytridiomycota</taxon>
        <taxon>Chytridiomycota incertae sedis</taxon>
        <taxon>Neocallimastigomycetes</taxon>
        <taxon>Neocallimastigales</taxon>
        <taxon>Neocallimastigaceae</taxon>
        <taxon>Anaeromyces</taxon>
    </lineage>
</organism>
<keyword evidence="2" id="KW-0472">Membrane</keyword>
<feature type="compositionally biased region" description="Acidic residues" evidence="1">
    <location>
        <begin position="79"/>
        <end position="102"/>
    </location>
</feature>
<evidence type="ECO:0000313" key="4">
    <source>
        <dbReference type="EMBL" id="ORX60233.1"/>
    </source>
</evidence>
<feature type="compositionally biased region" description="Basic and acidic residues" evidence="1">
    <location>
        <begin position="161"/>
        <end position="171"/>
    </location>
</feature>